<keyword evidence="1" id="KW-0479">Metal-binding</keyword>
<evidence type="ECO:0000256" key="1">
    <source>
        <dbReference type="PIRSR" id="PIRSR005902-1"/>
    </source>
</evidence>
<comment type="caution">
    <text evidence="2">The sequence shown here is derived from an EMBL/GenBank/DDBJ whole genome shotgun (WGS) entry which is preliminary data.</text>
</comment>
<reference evidence="2 3" key="1">
    <citation type="submission" date="2018-09" db="EMBL/GenBank/DDBJ databases">
        <title>Bacillus saliacetes sp. nov., isolated from Thai shrimp paste (Ka-pi).</title>
        <authorList>
            <person name="Daroonpunt R."/>
            <person name="Tanasupawat S."/>
            <person name="Yiamsombut S."/>
        </authorList>
    </citation>
    <scope>NUCLEOTIDE SEQUENCE [LARGE SCALE GENOMIC DNA]</scope>
    <source>
        <strain evidence="2 3">SKP7-4</strain>
    </source>
</reference>
<gene>
    <name evidence="2" type="ORF">D3H55_16000</name>
</gene>
<dbReference type="AlphaFoldDB" id="A0A3A1QT65"/>
<feature type="binding site" evidence="1">
    <location>
        <position position="13"/>
    </location>
    <ligand>
        <name>a divalent metal cation</name>
        <dbReference type="ChEBI" id="CHEBI:60240"/>
        <label>1</label>
    </ligand>
</feature>
<dbReference type="PANTHER" id="PTHR46124">
    <property type="entry name" value="D-AMINOACYL-TRNA DEACYLASE"/>
    <property type="match status" value="1"/>
</dbReference>
<organism evidence="2 3">
    <name type="scientific">Bacillus salacetis</name>
    <dbReference type="NCBI Taxonomy" id="2315464"/>
    <lineage>
        <taxon>Bacteria</taxon>
        <taxon>Bacillati</taxon>
        <taxon>Bacillota</taxon>
        <taxon>Bacilli</taxon>
        <taxon>Bacillales</taxon>
        <taxon>Bacillaceae</taxon>
        <taxon>Bacillus</taxon>
    </lineage>
</organism>
<dbReference type="GO" id="GO:0046872">
    <property type="term" value="F:metal ion binding"/>
    <property type="evidence" value="ECO:0007669"/>
    <property type="project" value="UniProtKB-KW"/>
</dbReference>
<accession>A0A3A1QT65</accession>
<dbReference type="PANTHER" id="PTHR46124:SF2">
    <property type="entry name" value="D-AMINOACYL-TRNA DEACYLASE"/>
    <property type="match status" value="1"/>
</dbReference>
<dbReference type="EMBL" id="QXIR01000024">
    <property type="protein sequence ID" value="RIW30888.1"/>
    <property type="molecule type" value="Genomic_DNA"/>
</dbReference>
<feature type="binding site" evidence="1">
    <location>
        <position position="163"/>
    </location>
    <ligand>
        <name>a divalent metal cation</name>
        <dbReference type="ChEBI" id="CHEBI:60240"/>
        <label>2</label>
    </ligand>
</feature>
<dbReference type="InterPro" id="IPR032466">
    <property type="entry name" value="Metal_Hydrolase"/>
</dbReference>
<dbReference type="Gene3D" id="3.20.20.140">
    <property type="entry name" value="Metal-dependent hydrolases"/>
    <property type="match status" value="1"/>
</dbReference>
<dbReference type="Pfam" id="PF01026">
    <property type="entry name" value="TatD_DNase"/>
    <property type="match status" value="1"/>
</dbReference>
<dbReference type="RefSeq" id="WP_119548331.1">
    <property type="nucleotide sequence ID" value="NZ_QXIR01000024.1"/>
</dbReference>
<evidence type="ECO:0000313" key="2">
    <source>
        <dbReference type="EMBL" id="RIW30888.1"/>
    </source>
</evidence>
<dbReference type="InterPro" id="IPR001130">
    <property type="entry name" value="TatD-like"/>
</dbReference>
<dbReference type="Proteomes" id="UP000265801">
    <property type="component" value="Unassembled WGS sequence"/>
</dbReference>
<feature type="binding site" evidence="1">
    <location>
        <position position="139"/>
    </location>
    <ligand>
        <name>a divalent metal cation</name>
        <dbReference type="ChEBI" id="CHEBI:60240"/>
        <label>2</label>
    </ligand>
</feature>
<feature type="binding site" evidence="1">
    <location>
        <position position="15"/>
    </location>
    <ligand>
        <name>a divalent metal cation</name>
        <dbReference type="ChEBI" id="CHEBI:60240"/>
        <label>1</label>
    </ligand>
</feature>
<name>A0A3A1QT65_9BACI</name>
<proteinExistence type="predicted"/>
<dbReference type="PIRSF" id="PIRSF005902">
    <property type="entry name" value="DNase_TatD"/>
    <property type="match status" value="1"/>
</dbReference>
<feature type="binding site" evidence="1">
    <location>
        <position position="99"/>
    </location>
    <ligand>
        <name>a divalent metal cation</name>
        <dbReference type="ChEBI" id="CHEBI:60240"/>
        <label>1</label>
    </ligand>
</feature>
<dbReference type="OrthoDB" id="9775608at2"/>
<sequence length="262" mass="30468">MKNREERPVIDSHIHFDLYPPDEQVQILADLQYYEVQALISVSFHLESCFKNLRLSQMDGRIRPAYGYHPEQPLPADEEINGILSFLKEHRQSMAAVGEVGLPYYLKQGNPDMDLAPYQELLHLFVQEAKSLDKPIILHAIYEDADTAISILERTSVHKAHFHWFKGSTKTLKRMKDNGYFISFTPDLLYDEEIMKAAVEYPLEKILVETDGPWKFQGPFEGKITHPSMIHQTMKKLAELKKEPLEDVYEIILYNTKTLYNI</sequence>
<dbReference type="GO" id="GO:0016788">
    <property type="term" value="F:hydrolase activity, acting on ester bonds"/>
    <property type="evidence" value="ECO:0007669"/>
    <property type="project" value="InterPro"/>
</dbReference>
<dbReference type="SUPFAM" id="SSF51556">
    <property type="entry name" value="Metallo-dependent hydrolases"/>
    <property type="match status" value="1"/>
</dbReference>
<feature type="binding site" evidence="1">
    <location>
        <position position="211"/>
    </location>
    <ligand>
        <name>a divalent metal cation</name>
        <dbReference type="ChEBI" id="CHEBI:60240"/>
        <label>1</label>
    </ligand>
</feature>
<keyword evidence="3" id="KW-1185">Reference proteome</keyword>
<evidence type="ECO:0000313" key="3">
    <source>
        <dbReference type="Proteomes" id="UP000265801"/>
    </source>
</evidence>
<protein>
    <submittedName>
        <fullName evidence="2">TatD family deoxyribonuclease</fullName>
    </submittedName>
</protein>